<comment type="caution">
    <text evidence="2">The sequence shown here is derived from an EMBL/GenBank/DDBJ whole genome shotgun (WGS) entry which is preliminary data.</text>
</comment>
<evidence type="ECO:0008006" key="4">
    <source>
        <dbReference type="Google" id="ProtNLM"/>
    </source>
</evidence>
<sequence>MNSNACLHSGLSQRGGLVQLASQRCQPKASTRPSRLAVSCLKQGPYAQQAWSSKAKANLTAALAVALALQSSVPLASLAKDNPLQSAQQSAMQSIEQTKAKTRSAVQQAEDEFEKSEFLKGLRDKSAENKAKYKKDRENKYCFRQAELGVGDCAGLRLIPGATKSGKQKTPEWLSKILGSPKEDSGPVELPAYLRD</sequence>
<evidence type="ECO:0000313" key="3">
    <source>
        <dbReference type="Proteomes" id="UP001438707"/>
    </source>
</evidence>
<dbReference type="EMBL" id="JALJOS010000031">
    <property type="protein sequence ID" value="KAK9822543.1"/>
    <property type="molecule type" value="Genomic_DNA"/>
</dbReference>
<keyword evidence="3" id="KW-1185">Reference proteome</keyword>
<feature type="region of interest" description="Disordered" evidence="1">
    <location>
        <begin position="161"/>
        <end position="196"/>
    </location>
</feature>
<dbReference type="Proteomes" id="UP001438707">
    <property type="component" value="Unassembled WGS sequence"/>
</dbReference>
<dbReference type="PANTHER" id="PTHR36730">
    <property type="entry name" value="OS03G0210700 PROTEIN"/>
    <property type="match status" value="1"/>
</dbReference>
<protein>
    <recommendedName>
        <fullName evidence="4">PSI-F</fullName>
    </recommendedName>
</protein>
<accession>A0AAW1QM99</accession>
<dbReference type="AlphaFoldDB" id="A0AAW1QM99"/>
<reference evidence="2 3" key="1">
    <citation type="journal article" date="2024" name="Nat. Commun.">
        <title>Phylogenomics reveals the evolutionary origins of lichenization in chlorophyte algae.</title>
        <authorList>
            <person name="Puginier C."/>
            <person name="Libourel C."/>
            <person name="Otte J."/>
            <person name="Skaloud P."/>
            <person name="Haon M."/>
            <person name="Grisel S."/>
            <person name="Petersen M."/>
            <person name="Berrin J.G."/>
            <person name="Delaux P.M."/>
            <person name="Dal Grande F."/>
            <person name="Keller J."/>
        </authorList>
    </citation>
    <scope>NUCLEOTIDE SEQUENCE [LARGE SCALE GENOMIC DNA]</scope>
    <source>
        <strain evidence="2 3">SAG 2145</strain>
    </source>
</reference>
<gene>
    <name evidence="2" type="ORF">WJX74_003005</name>
</gene>
<organism evidence="2 3">
    <name type="scientific">Apatococcus lobatus</name>
    <dbReference type="NCBI Taxonomy" id="904363"/>
    <lineage>
        <taxon>Eukaryota</taxon>
        <taxon>Viridiplantae</taxon>
        <taxon>Chlorophyta</taxon>
        <taxon>core chlorophytes</taxon>
        <taxon>Trebouxiophyceae</taxon>
        <taxon>Chlorellales</taxon>
        <taxon>Chlorellaceae</taxon>
        <taxon>Apatococcus</taxon>
    </lineage>
</organism>
<evidence type="ECO:0000256" key="1">
    <source>
        <dbReference type="SAM" id="MobiDB-lite"/>
    </source>
</evidence>
<dbReference type="PANTHER" id="PTHR36730:SF1">
    <property type="entry name" value="CATHEPSIN PROPEPTIDE INHIBITOR DOMAIN-CONTAINING PROTEIN"/>
    <property type="match status" value="1"/>
</dbReference>
<proteinExistence type="predicted"/>
<evidence type="ECO:0000313" key="2">
    <source>
        <dbReference type="EMBL" id="KAK9822543.1"/>
    </source>
</evidence>
<name>A0AAW1QM99_9CHLO</name>